<dbReference type="PANTHER" id="PTHR10000:SF53">
    <property type="entry name" value="5-AMINO-6-(5-PHOSPHO-D-RIBITYLAMINO)URACIL PHOSPHATASE YBJI-RELATED"/>
    <property type="match status" value="1"/>
</dbReference>
<dbReference type="InterPro" id="IPR023214">
    <property type="entry name" value="HAD_sf"/>
</dbReference>
<dbReference type="PANTHER" id="PTHR10000">
    <property type="entry name" value="PHOSPHOSERINE PHOSPHATASE"/>
    <property type="match status" value="1"/>
</dbReference>
<reference evidence="1 2" key="1">
    <citation type="submission" date="2017-10" db="EMBL/GenBank/DDBJ databases">
        <title>Draft genome of Lysinibacillus fusiformis strain Juneja, a laboratory-derived pathogen of Drosophila melanogaster.</title>
        <authorList>
            <person name="Smith B.R."/>
            <person name="Unckless R.L."/>
        </authorList>
    </citation>
    <scope>NUCLEOTIDE SEQUENCE [LARGE SCALE GENOMIC DNA]</scope>
    <source>
        <strain evidence="1 2">Juneja</strain>
    </source>
</reference>
<dbReference type="Pfam" id="PF08282">
    <property type="entry name" value="Hydrolase_3"/>
    <property type="match status" value="1"/>
</dbReference>
<name>A0A2I0UWR6_9BACI</name>
<dbReference type="Proteomes" id="UP000234956">
    <property type="component" value="Unassembled WGS sequence"/>
</dbReference>
<dbReference type="Gene3D" id="3.40.50.1000">
    <property type="entry name" value="HAD superfamily/HAD-like"/>
    <property type="match status" value="1"/>
</dbReference>
<dbReference type="InterPro" id="IPR006379">
    <property type="entry name" value="HAD-SF_hydro_IIB"/>
</dbReference>
<accession>A0A2I0UWR6</accession>
<dbReference type="GO" id="GO:0005829">
    <property type="term" value="C:cytosol"/>
    <property type="evidence" value="ECO:0007669"/>
    <property type="project" value="TreeGrafter"/>
</dbReference>
<gene>
    <name evidence="1" type="ORF">CRI88_17225</name>
</gene>
<dbReference type="GO" id="GO:0016791">
    <property type="term" value="F:phosphatase activity"/>
    <property type="evidence" value="ECO:0007669"/>
    <property type="project" value="TreeGrafter"/>
</dbReference>
<proteinExistence type="predicted"/>
<dbReference type="RefSeq" id="WP_101966892.1">
    <property type="nucleotide sequence ID" value="NZ_PDFK01000006.1"/>
</dbReference>
<dbReference type="InterPro" id="IPR036412">
    <property type="entry name" value="HAD-like_sf"/>
</dbReference>
<keyword evidence="1" id="KW-0378">Hydrolase</keyword>
<evidence type="ECO:0000313" key="2">
    <source>
        <dbReference type="Proteomes" id="UP000234956"/>
    </source>
</evidence>
<dbReference type="Gene3D" id="3.30.1240.10">
    <property type="match status" value="1"/>
</dbReference>
<organism evidence="1 2">
    <name type="scientific">Lysinibacillus fusiformis</name>
    <dbReference type="NCBI Taxonomy" id="28031"/>
    <lineage>
        <taxon>Bacteria</taxon>
        <taxon>Bacillati</taxon>
        <taxon>Bacillota</taxon>
        <taxon>Bacilli</taxon>
        <taxon>Bacillales</taxon>
        <taxon>Bacillaceae</taxon>
        <taxon>Lysinibacillus</taxon>
    </lineage>
</organism>
<evidence type="ECO:0000313" key="1">
    <source>
        <dbReference type="EMBL" id="PKU50528.1"/>
    </source>
</evidence>
<sequence>MKFVFDLDGTICFKGKPLSEGIINALEACRRHGHEVMFASARPIRDLLPVLPESMRVYPMVGGNGAFVARDGETIEVTAFASKIVEGIRQIITAFQLPYLVDSHWDYAYTGSEDHPIYRNLDPLKAAKKVALQDIHDIVKVVLFPGEQREAVLSELQKLPVSLYEHASENIVDISPNGIDKWNGLSKLGVAAGEFIAFGNDANDASMFLKAKESICVGEHQVREMATLQVPSEEAAVIEMLLMLSVKYST</sequence>
<dbReference type="EMBL" id="PDFK01000006">
    <property type="protein sequence ID" value="PKU50528.1"/>
    <property type="molecule type" value="Genomic_DNA"/>
</dbReference>
<dbReference type="SUPFAM" id="SSF56784">
    <property type="entry name" value="HAD-like"/>
    <property type="match status" value="1"/>
</dbReference>
<comment type="caution">
    <text evidence="1">The sequence shown here is derived from an EMBL/GenBank/DDBJ whole genome shotgun (WGS) entry which is preliminary data.</text>
</comment>
<dbReference type="NCBIfam" id="TIGR01484">
    <property type="entry name" value="HAD-SF-IIB"/>
    <property type="match status" value="1"/>
</dbReference>
<dbReference type="GO" id="GO:0000287">
    <property type="term" value="F:magnesium ion binding"/>
    <property type="evidence" value="ECO:0007669"/>
    <property type="project" value="TreeGrafter"/>
</dbReference>
<dbReference type="AlphaFoldDB" id="A0A2I0UWR6"/>
<protein>
    <submittedName>
        <fullName evidence="1">HAD family hydrolase</fullName>
    </submittedName>
</protein>